<accession>A0A3G3JYR7</accession>
<evidence type="ECO:0000259" key="11">
    <source>
        <dbReference type="PROSITE" id="PS50929"/>
    </source>
</evidence>
<keyword evidence="13" id="KW-1185">Reference proteome</keyword>
<keyword evidence="4 9" id="KW-0812">Transmembrane</keyword>
<feature type="transmembrane region" description="Helical" evidence="9">
    <location>
        <begin position="16"/>
        <end position="35"/>
    </location>
</feature>
<keyword evidence="5" id="KW-0547">Nucleotide-binding</keyword>
<dbReference type="SUPFAM" id="SSF90123">
    <property type="entry name" value="ABC transporter transmembrane region"/>
    <property type="match status" value="1"/>
</dbReference>
<keyword evidence="6 12" id="KW-0067">ATP-binding</keyword>
<keyword evidence="3" id="KW-1003">Cell membrane</keyword>
<dbReference type="Pfam" id="PF00664">
    <property type="entry name" value="ABC_membrane"/>
    <property type="match status" value="1"/>
</dbReference>
<proteinExistence type="predicted"/>
<dbReference type="GO" id="GO:0005524">
    <property type="term" value="F:ATP binding"/>
    <property type="evidence" value="ECO:0007669"/>
    <property type="project" value="UniProtKB-KW"/>
</dbReference>
<evidence type="ECO:0000256" key="1">
    <source>
        <dbReference type="ARBA" id="ARBA00004651"/>
    </source>
</evidence>
<evidence type="ECO:0000256" key="3">
    <source>
        <dbReference type="ARBA" id="ARBA00022475"/>
    </source>
</evidence>
<feature type="domain" description="ABC transmembrane type-1" evidence="11">
    <location>
        <begin position="19"/>
        <end position="301"/>
    </location>
</feature>
<dbReference type="EMBL" id="CP033433">
    <property type="protein sequence ID" value="AYQ72649.1"/>
    <property type="molecule type" value="Genomic_DNA"/>
</dbReference>
<feature type="transmembrane region" description="Helical" evidence="9">
    <location>
        <begin position="272"/>
        <end position="293"/>
    </location>
</feature>
<evidence type="ECO:0000256" key="7">
    <source>
        <dbReference type="ARBA" id="ARBA00022989"/>
    </source>
</evidence>
<keyword evidence="7 9" id="KW-1133">Transmembrane helix</keyword>
<dbReference type="GO" id="GO:0015421">
    <property type="term" value="F:ABC-type oligopeptide transporter activity"/>
    <property type="evidence" value="ECO:0007669"/>
    <property type="project" value="TreeGrafter"/>
</dbReference>
<feature type="transmembrane region" description="Helical" evidence="9">
    <location>
        <begin position="248"/>
        <end position="266"/>
    </location>
</feature>
<dbReference type="Gene3D" id="1.20.1560.10">
    <property type="entry name" value="ABC transporter type 1, transmembrane domain"/>
    <property type="match status" value="1"/>
</dbReference>
<name>A0A3G3JYR7_9BACL</name>
<evidence type="ECO:0000313" key="13">
    <source>
        <dbReference type="Proteomes" id="UP000269097"/>
    </source>
</evidence>
<dbReference type="SUPFAM" id="SSF52540">
    <property type="entry name" value="P-loop containing nucleoside triphosphate hydrolases"/>
    <property type="match status" value="1"/>
</dbReference>
<evidence type="ECO:0000313" key="12">
    <source>
        <dbReference type="EMBL" id="AYQ72649.1"/>
    </source>
</evidence>
<evidence type="ECO:0000256" key="5">
    <source>
        <dbReference type="ARBA" id="ARBA00022741"/>
    </source>
</evidence>
<dbReference type="InterPro" id="IPR003593">
    <property type="entry name" value="AAA+_ATPase"/>
</dbReference>
<dbReference type="FunFam" id="3.40.50.300:FF:000221">
    <property type="entry name" value="Multidrug ABC transporter ATP-binding protein"/>
    <property type="match status" value="1"/>
</dbReference>
<protein>
    <submittedName>
        <fullName evidence="12">ABC transporter ATP-binding protein</fullName>
    </submittedName>
</protein>
<dbReference type="PANTHER" id="PTHR43394:SF1">
    <property type="entry name" value="ATP-BINDING CASSETTE SUB-FAMILY B MEMBER 10, MITOCHONDRIAL"/>
    <property type="match status" value="1"/>
</dbReference>
<organism evidence="12 13">
    <name type="scientific">Cohnella candidum</name>
    <dbReference type="NCBI Taxonomy" id="2674991"/>
    <lineage>
        <taxon>Bacteria</taxon>
        <taxon>Bacillati</taxon>
        <taxon>Bacillota</taxon>
        <taxon>Bacilli</taxon>
        <taxon>Bacillales</taxon>
        <taxon>Paenibacillaceae</taxon>
        <taxon>Cohnella</taxon>
    </lineage>
</organism>
<dbReference type="InterPro" id="IPR027417">
    <property type="entry name" value="P-loop_NTPase"/>
</dbReference>
<evidence type="ECO:0000256" key="8">
    <source>
        <dbReference type="ARBA" id="ARBA00023136"/>
    </source>
</evidence>
<dbReference type="InterPro" id="IPR039421">
    <property type="entry name" value="Type_1_exporter"/>
</dbReference>
<dbReference type="PANTHER" id="PTHR43394">
    <property type="entry name" value="ATP-DEPENDENT PERMEASE MDL1, MITOCHONDRIAL"/>
    <property type="match status" value="1"/>
</dbReference>
<dbReference type="InterPro" id="IPR036640">
    <property type="entry name" value="ABC1_TM_sf"/>
</dbReference>
<keyword evidence="2" id="KW-0813">Transport</keyword>
<dbReference type="PROSITE" id="PS00211">
    <property type="entry name" value="ABC_TRANSPORTER_1"/>
    <property type="match status" value="1"/>
</dbReference>
<dbReference type="Gene3D" id="3.40.50.300">
    <property type="entry name" value="P-loop containing nucleotide triphosphate hydrolases"/>
    <property type="match status" value="1"/>
</dbReference>
<evidence type="ECO:0000256" key="9">
    <source>
        <dbReference type="SAM" id="Phobius"/>
    </source>
</evidence>
<dbReference type="GO" id="GO:0016887">
    <property type="term" value="F:ATP hydrolysis activity"/>
    <property type="evidence" value="ECO:0007669"/>
    <property type="project" value="InterPro"/>
</dbReference>
<dbReference type="PROSITE" id="PS50893">
    <property type="entry name" value="ABC_TRANSPORTER_2"/>
    <property type="match status" value="1"/>
</dbReference>
<evidence type="ECO:0000256" key="2">
    <source>
        <dbReference type="ARBA" id="ARBA00022448"/>
    </source>
</evidence>
<dbReference type="InterPro" id="IPR003439">
    <property type="entry name" value="ABC_transporter-like_ATP-bd"/>
</dbReference>
<dbReference type="Pfam" id="PF00005">
    <property type="entry name" value="ABC_tran"/>
    <property type="match status" value="1"/>
</dbReference>
<comment type="subcellular location">
    <subcellularLocation>
        <location evidence="1">Cell membrane</location>
        <topology evidence="1">Multi-pass membrane protein</topology>
    </subcellularLocation>
</comment>
<evidence type="ECO:0000259" key="10">
    <source>
        <dbReference type="PROSITE" id="PS50893"/>
    </source>
</evidence>
<dbReference type="RefSeq" id="WP_123040731.1">
    <property type="nucleotide sequence ID" value="NZ_CP033433.1"/>
</dbReference>
<feature type="domain" description="ABC transporter" evidence="10">
    <location>
        <begin position="337"/>
        <end position="574"/>
    </location>
</feature>
<feature type="transmembrane region" description="Helical" evidence="9">
    <location>
        <begin position="160"/>
        <end position="176"/>
    </location>
</feature>
<dbReference type="AlphaFoldDB" id="A0A3G3JYR7"/>
<dbReference type="GO" id="GO:0005886">
    <property type="term" value="C:plasma membrane"/>
    <property type="evidence" value="ECO:0007669"/>
    <property type="project" value="UniProtKB-SubCell"/>
</dbReference>
<dbReference type="InterPro" id="IPR011527">
    <property type="entry name" value="ABC1_TM_dom"/>
</dbReference>
<reference evidence="12 13" key="1">
    <citation type="submission" date="2018-10" db="EMBL/GenBank/DDBJ databases">
        <title>Genome Sequence of Cohnella sp.</title>
        <authorList>
            <person name="Srinivasan S."/>
            <person name="Kim M.K."/>
        </authorList>
    </citation>
    <scope>NUCLEOTIDE SEQUENCE [LARGE SCALE GENOMIC DNA]</scope>
    <source>
        <strain evidence="12 13">18JY8-7</strain>
    </source>
</reference>
<evidence type="ECO:0000256" key="4">
    <source>
        <dbReference type="ARBA" id="ARBA00022692"/>
    </source>
</evidence>
<dbReference type="Proteomes" id="UP000269097">
    <property type="component" value="Chromosome"/>
</dbReference>
<gene>
    <name evidence="12" type="ORF">EAV92_08780</name>
</gene>
<dbReference type="SMART" id="SM00382">
    <property type="entry name" value="AAA"/>
    <property type="match status" value="1"/>
</dbReference>
<feature type="transmembrane region" description="Helical" evidence="9">
    <location>
        <begin position="137"/>
        <end position="154"/>
    </location>
</feature>
<dbReference type="CDD" id="cd18542">
    <property type="entry name" value="ABC_6TM_YknU_like"/>
    <property type="match status" value="1"/>
</dbReference>
<dbReference type="InterPro" id="IPR017871">
    <property type="entry name" value="ABC_transporter-like_CS"/>
</dbReference>
<dbReference type="PROSITE" id="PS50929">
    <property type="entry name" value="ABC_TM1F"/>
    <property type="match status" value="1"/>
</dbReference>
<dbReference type="KEGG" id="coh:EAV92_08780"/>
<sequence>MDIFRSLKAYYWQDKPFLLGSILGLAAATALGLVYPLLLRRLIDDMILPGKYEGVLALALLAVGIVAVKASCQYIHGFCGGRLGNRLAYRMRNGCYAKLQELSFSYYDTARTGDLMSRLTADIEGIRNFIGFGMAQLMNTTFLVLFGFTVMFFLDWQLTLVTLSVIPVLGFVAIRFEQQIHPVFRAIRSAIGRLTVSVQENVTGVRTVKSFAREPFEVKKFSGNNEEYREKNLEIAGVWARYFPAMEFIANFSVALLLLVGGWRVIHHHMTLGDLVAMSSMLGIIVAPLWTLGFQINGYTQSKAAGERLLELLNQPIAVRNADRCLELDLSTGEGHIRYDDVNFRYASGDNHPAALSGFNLDVPPGSVIGLLGGTGSGKSTAVSLLLRAYDVTSGSITLDGVDIRHIDLESLRQHTAIVFQESFLFSTTIKENIAYGCPDASMEEIEEAARLAKADGFIRELPEGYETVVGERGMGLSGGQKQRIAIARAFLRKPKVLILDDSTSALDMETEQEIQQSLREVMKGRTTFIIAHRISSLMHADEIVVLDRGHVVQRGKHDKLLRQPGLYRETYKIQFADRPEELDRLPIDSASVLGRKVTG</sequence>
<evidence type="ECO:0000256" key="6">
    <source>
        <dbReference type="ARBA" id="ARBA00022840"/>
    </source>
</evidence>
<keyword evidence="8 9" id="KW-0472">Membrane</keyword>
<feature type="transmembrane region" description="Helical" evidence="9">
    <location>
        <begin position="55"/>
        <end position="76"/>
    </location>
</feature>